<feature type="region of interest" description="Disordered" evidence="1">
    <location>
        <begin position="56"/>
        <end position="99"/>
    </location>
</feature>
<sequence length="99" mass="10140">MVQDVTPGQPTCPPCRKSVHSTLPTAARGYLVTGRTRMTFMSLTATLLLGLTASACSTPTKGTQAPGTAKADATPPSTSGAPGPVGVSDLPPRRDPYRS</sequence>
<evidence type="ECO:0000313" key="3">
    <source>
        <dbReference type="Proteomes" id="UP001501509"/>
    </source>
</evidence>
<evidence type="ECO:0000256" key="1">
    <source>
        <dbReference type="SAM" id="MobiDB-lite"/>
    </source>
</evidence>
<organism evidence="2 3">
    <name type="scientific">Actinomadura fulvescens</name>
    <dbReference type="NCBI Taxonomy" id="46160"/>
    <lineage>
        <taxon>Bacteria</taxon>
        <taxon>Bacillati</taxon>
        <taxon>Actinomycetota</taxon>
        <taxon>Actinomycetes</taxon>
        <taxon>Streptosporangiales</taxon>
        <taxon>Thermomonosporaceae</taxon>
        <taxon>Actinomadura</taxon>
    </lineage>
</organism>
<accession>A0ABN3QIP8</accession>
<proteinExistence type="predicted"/>
<protein>
    <submittedName>
        <fullName evidence="2">Uncharacterized protein</fullName>
    </submittedName>
</protein>
<gene>
    <name evidence="2" type="ORF">GCM10010411_75120</name>
</gene>
<name>A0ABN3QIP8_9ACTN</name>
<dbReference type="Proteomes" id="UP001501509">
    <property type="component" value="Unassembled WGS sequence"/>
</dbReference>
<comment type="caution">
    <text evidence="2">The sequence shown here is derived from an EMBL/GenBank/DDBJ whole genome shotgun (WGS) entry which is preliminary data.</text>
</comment>
<reference evidence="2 3" key="1">
    <citation type="journal article" date="2019" name="Int. J. Syst. Evol. Microbiol.">
        <title>The Global Catalogue of Microorganisms (GCM) 10K type strain sequencing project: providing services to taxonomists for standard genome sequencing and annotation.</title>
        <authorList>
            <consortium name="The Broad Institute Genomics Platform"/>
            <consortium name="The Broad Institute Genome Sequencing Center for Infectious Disease"/>
            <person name="Wu L."/>
            <person name="Ma J."/>
        </authorList>
    </citation>
    <scope>NUCLEOTIDE SEQUENCE [LARGE SCALE GENOMIC DNA]</scope>
    <source>
        <strain evidence="2 3">JCM 6833</strain>
    </source>
</reference>
<dbReference type="EMBL" id="BAAATD010000013">
    <property type="protein sequence ID" value="GAA2627043.1"/>
    <property type="molecule type" value="Genomic_DNA"/>
</dbReference>
<feature type="region of interest" description="Disordered" evidence="1">
    <location>
        <begin position="1"/>
        <end position="20"/>
    </location>
</feature>
<evidence type="ECO:0000313" key="2">
    <source>
        <dbReference type="EMBL" id="GAA2627043.1"/>
    </source>
</evidence>
<keyword evidence="3" id="KW-1185">Reference proteome</keyword>